<dbReference type="PANTHER" id="PTHR23271:SF1">
    <property type="entry name" value="U3 SMALL NUCLEOLAR RNA-ASSOCIATED PROTEIN 6 HOMOLOG"/>
    <property type="match status" value="1"/>
</dbReference>
<dbReference type="Proteomes" id="UP001329430">
    <property type="component" value="Chromosome 2"/>
</dbReference>
<dbReference type="GO" id="GO:0000462">
    <property type="term" value="P:maturation of SSU-rRNA from tricistronic rRNA transcript (SSU-rRNA, 5.8S rRNA, LSU-rRNA)"/>
    <property type="evidence" value="ECO:0007669"/>
    <property type="project" value="InterPro"/>
</dbReference>
<dbReference type="InterPro" id="IPR011990">
    <property type="entry name" value="TPR-like_helical_dom_sf"/>
</dbReference>
<evidence type="ECO:0000256" key="4">
    <source>
        <dbReference type="ARBA" id="ARBA00023242"/>
    </source>
</evidence>
<reference evidence="7 8" key="1">
    <citation type="journal article" date="2024" name="Insects">
        <title>An Improved Chromosome-Level Genome Assembly of the Firefly Pyrocoelia pectoralis.</title>
        <authorList>
            <person name="Fu X."/>
            <person name="Meyer-Rochow V.B."/>
            <person name="Ballantyne L."/>
            <person name="Zhu X."/>
        </authorList>
    </citation>
    <scope>NUCLEOTIDE SEQUENCE [LARGE SCALE GENOMIC DNA]</scope>
    <source>
        <strain evidence="7">XCY_ONT2</strain>
    </source>
</reference>
<dbReference type="PANTHER" id="PTHR23271">
    <property type="entry name" value="HEPATOCELLULAR CARCINOMA-ASSOCIATED ANTIGEN 66"/>
    <property type="match status" value="1"/>
</dbReference>
<dbReference type="InterPro" id="IPR013949">
    <property type="entry name" value="Utp6"/>
</dbReference>
<evidence type="ECO:0008006" key="9">
    <source>
        <dbReference type="Google" id="ProtNLM"/>
    </source>
</evidence>
<dbReference type="Pfam" id="PF24892">
    <property type="entry name" value="UTP6_C"/>
    <property type="match status" value="1"/>
</dbReference>
<evidence type="ECO:0000259" key="6">
    <source>
        <dbReference type="Pfam" id="PF24892"/>
    </source>
</evidence>
<keyword evidence="3" id="KW-0677">Repeat</keyword>
<feature type="domain" description="U3 small nucleolar RNA-associated protein 6 N-terminal" evidence="5">
    <location>
        <begin position="12"/>
        <end position="90"/>
    </location>
</feature>
<organism evidence="7 8">
    <name type="scientific">Pyrocoelia pectoralis</name>
    <dbReference type="NCBI Taxonomy" id="417401"/>
    <lineage>
        <taxon>Eukaryota</taxon>
        <taxon>Metazoa</taxon>
        <taxon>Ecdysozoa</taxon>
        <taxon>Arthropoda</taxon>
        <taxon>Hexapoda</taxon>
        <taxon>Insecta</taxon>
        <taxon>Pterygota</taxon>
        <taxon>Neoptera</taxon>
        <taxon>Endopterygota</taxon>
        <taxon>Coleoptera</taxon>
        <taxon>Polyphaga</taxon>
        <taxon>Elateriformia</taxon>
        <taxon>Elateroidea</taxon>
        <taxon>Lampyridae</taxon>
        <taxon>Lampyrinae</taxon>
        <taxon>Pyrocoelia</taxon>
    </lineage>
</organism>
<dbReference type="InterPro" id="IPR056907">
    <property type="entry name" value="UTP6_C"/>
</dbReference>
<keyword evidence="8" id="KW-1185">Reference proteome</keyword>
<dbReference type="GO" id="GO:0030515">
    <property type="term" value="F:snoRNA binding"/>
    <property type="evidence" value="ECO:0007669"/>
    <property type="project" value="InterPro"/>
</dbReference>
<evidence type="ECO:0000256" key="3">
    <source>
        <dbReference type="ARBA" id="ARBA00022737"/>
    </source>
</evidence>
<dbReference type="Pfam" id="PF08640">
    <property type="entry name" value="U3_assoc_6"/>
    <property type="match status" value="1"/>
</dbReference>
<feature type="domain" description="U3 small nucleolar RNA-associated protein 6 homolog C-terminal" evidence="6">
    <location>
        <begin position="291"/>
        <end position="559"/>
    </location>
</feature>
<dbReference type="SUPFAM" id="SSF48452">
    <property type="entry name" value="TPR-like"/>
    <property type="match status" value="2"/>
</dbReference>
<evidence type="ECO:0000313" key="8">
    <source>
        <dbReference type="Proteomes" id="UP001329430"/>
    </source>
</evidence>
<protein>
    <recommendedName>
        <fullName evidence="9">U3 small nucleolar RNA-associated protein 6</fullName>
    </recommendedName>
</protein>
<dbReference type="InterPro" id="IPR055347">
    <property type="entry name" value="UTP6_N"/>
</dbReference>
<evidence type="ECO:0000259" key="5">
    <source>
        <dbReference type="Pfam" id="PF08640"/>
    </source>
</evidence>
<proteinExistence type="predicted"/>
<accession>A0AAN7ZNI4</accession>
<evidence type="ECO:0000256" key="1">
    <source>
        <dbReference type="ARBA" id="ARBA00004604"/>
    </source>
</evidence>
<dbReference type="EMBL" id="JAVRBK010000002">
    <property type="protein sequence ID" value="KAK5649012.1"/>
    <property type="molecule type" value="Genomic_DNA"/>
</dbReference>
<comment type="subcellular location">
    <subcellularLocation>
        <location evidence="1">Nucleus</location>
        <location evidence="1">Nucleolus</location>
    </subcellularLocation>
</comment>
<gene>
    <name evidence="7" type="ORF">RI129_003904</name>
</gene>
<dbReference type="Gene3D" id="1.25.40.10">
    <property type="entry name" value="Tetratricopeptide repeat domain"/>
    <property type="match status" value="2"/>
</dbReference>
<comment type="caution">
    <text evidence="7">The sequence shown here is derived from an EMBL/GenBank/DDBJ whole genome shotgun (WGS) entry which is preliminary data.</text>
</comment>
<keyword evidence="4" id="KW-0539">Nucleus</keyword>
<evidence type="ECO:0000313" key="7">
    <source>
        <dbReference type="EMBL" id="KAK5649012.1"/>
    </source>
</evidence>
<dbReference type="AlphaFoldDB" id="A0AAN7ZNI4"/>
<evidence type="ECO:0000256" key="2">
    <source>
        <dbReference type="ARBA" id="ARBA00022552"/>
    </source>
</evidence>
<dbReference type="GO" id="GO:0034388">
    <property type="term" value="C:Pwp2p-containing subcomplex of 90S preribosome"/>
    <property type="evidence" value="ECO:0007669"/>
    <property type="project" value="TreeGrafter"/>
</dbReference>
<keyword evidence="2" id="KW-0698">rRNA processing</keyword>
<name>A0AAN7ZNI4_9COLE</name>
<dbReference type="GO" id="GO:0032040">
    <property type="term" value="C:small-subunit processome"/>
    <property type="evidence" value="ECO:0007669"/>
    <property type="project" value="TreeGrafter"/>
</dbReference>
<sequence length="577" mass="68377">MTEFTQKRFDLIIEEVEEMRRTKLFTAEETRVVFKKRKEFEQKIHSVLKDVKSYEDYIIYEKSILKDIGIRREKHKIFEKKNIEFKIIKRIKTLYELALQHTNDISLFLAFFKFCKKVNYVNDASDAVASLVQLHSDKPEVWQVATNWYAYDCKDVNAAMAMFPKALEIHKDSQMLYKERIKLEIHSVIHNNRSEEKCISSITEVVETIFTNIHDPDFYIELIVLLEEHHCTIPIQDIIIKKITDDYYDNENVWDALAQRERRGIYLIMKTSIQDQPEASTKTRTPKAKLEACFAKYNEGLSKVSCDTKPKLWALYLDFLIDLQQDTACANILKQSTLRTALHEAYADNCLLERHYVAWLKFAQDEDVLEIAEKGTVAFPHSVELWELRLNSQIVRDDPEKVNSVFKLSVINLKENALPLWRAIIRYHYVMSDNDYIQLIYRDAVKQPKEISDILKPQYLEWLTLAKGIEVTREVYNDISLQQPYCKDLHMMMSKLESIQVNYNFGAWEKVHELACEQFGKEDVDVWINYIFFYTHYYKVHDNPAEKIQWLHNQAEKNLHKTLILDFHTKYSKITND</sequence>